<dbReference type="PANTHER" id="PTHR33452">
    <property type="entry name" value="OXIDOREDUCTASE CATD-RELATED"/>
    <property type="match status" value="1"/>
</dbReference>
<dbReference type="Pfam" id="PF07681">
    <property type="entry name" value="DoxX"/>
    <property type="match status" value="1"/>
</dbReference>
<sequence length="206" mass="20601">MLDLSSKGAVSACPHTMREYPSMTAPSTSPTLSAGPGRSTAPALRPAGLDAGLLLLRIAVGAIMAAHGAQKLFGWFGGGGIDGTAQFFTSVGYPAGETMATVAALTETFGGLALILGLLTPLAAAAVTGTMLNALAVKWDGGFFAPEGVEYELLLVAAAAALALTGPGRLAADRALPPLREHRTTHGVGALALAVVTAGVVLLLRA</sequence>
<feature type="transmembrane region" description="Helical" evidence="8">
    <location>
        <begin position="184"/>
        <end position="204"/>
    </location>
</feature>
<evidence type="ECO:0000256" key="7">
    <source>
        <dbReference type="SAM" id="MobiDB-lite"/>
    </source>
</evidence>
<dbReference type="AlphaFoldDB" id="A0A380P4U4"/>
<organism evidence="9 10">
    <name type="scientific">Streptomyces griseus</name>
    <dbReference type="NCBI Taxonomy" id="1911"/>
    <lineage>
        <taxon>Bacteria</taxon>
        <taxon>Bacillati</taxon>
        <taxon>Actinomycetota</taxon>
        <taxon>Actinomycetes</taxon>
        <taxon>Kitasatosporales</taxon>
        <taxon>Streptomycetaceae</taxon>
        <taxon>Streptomyces</taxon>
    </lineage>
</organism>
<protein>
    <submittedName>
        <fullName evidence="9">DoxX family protein</fullName>
    </submittedName>
</protein>
<evidence type="ECO:0000256" key="4">
    <source>
        <dbReference type="ARBA" id="ARBA00022692"/>
    </source>
</evidence>
<evidence type="ECO:0000256" key="5">
    <source>
        <dbReference type="ARBA" id="ARBA00022989"/>
    </source>
</evidence>
<evidence type="ECO:0000256" key="6">
    <source>
        <dbReference type="ARBA" id="ARBA00023136"/>
    </source>
</evidence>
<evidence type="ECO:0000313" key="9">
    <source>
        <dbReference type="EMBL" id="SUP60233.1"/>
    </source>
</evidence>
<dbReference type="Proteomes" id="UP000254150">
    <property type="component" value="Unassembled WGS sequence"/>
</dbReference>
<keyword evidence="5 8" id="KW-1133">Transmembrane helix</keyword>
<evidence type="ECO:0000256" key="8">
    <source>
        <dbReference type="SAM" id="Phobius"/>
    </source>
</evidence>
<reference evidence="9 10" key="1">
    <citation type="submission" date="2018-06" db="EMBL/GenBank/DDBJ databases">
        <authorList>
            <consortium name="Pathogen Informatics"/>
            <person name="Doyle S."/>
        </authorList>
    </citation>
    <scope>NUCLEOTIDE SEQUENCE [LARGE SCALE GENOMIC DNA]</scope>
    <source>
        <strain evidence="9 10">NCTC7807</strain>
    </source>
</reference>
<comment type="similarity">
    <text evidence="2">Belongs to the DoxX family.</text>
</comment>
<accession>A0A380P4U4</accession>
<keyword evidence="3" id="KW-1003">Cell membrane</keyword>
<dbReference type="InterPro" id="IPR032808">
    <property type="entry name" value="DoxX"/>
</dbReference>
<feature type="transmembrane region" description="Helical" evidence="8">
    <location>
        <begin position="109"/>
        <end position="133"/>
    </location>
</feature>
<dbReference type="GO" id="GO:0005886">
    <property type="term" value="C:plasma membrane"/>
    <property type="evidence" value="ECO:0007669"/>
    <property type="project" value="UniProtKB-SubCell"/>
</dbReference>
<evidence type="ECO:0000256" key="2">
    <source>
        <dbReference type="ARBA" id="ARBA00006679"/>
    </source>
</evidence>
<dbReference type="InterPro" id="IPR051907">
    <property type="entry name" value="DoxX-like_oxidoreductase"/>
</dbReference>
<feature type="region of interest" description="Disordered" evidence="7">
    <location>
        <begin position="19"/>
        <end position="40"/>
    </location>
</feature>
<proteinExistence type="inferred from homology"/>
<evidence type="ECO:0000313" key="10">
    <source>
        <dbReference type="Proteomes" id="UP000254150"/>
    </source>
</evidence>
<dbReference type="PANTHER" id="PTHR33452:SF1">
    <property type="entry name" value="INNER MEMBRANE PROTEIN YPHA-RELATED"/>
    <property type="match status" value="1"/>
</dbReference>
<evidence type="ECO:0000256" key="3">
    <source>
        <dbReference type="ARBA" id="ARBA00022475"/>
    </source>
</evidence>
<keyword evidence="6 8" id="KW-0472">Membrane</keyword>
<keyword evidence="4 8" id="KW-0812">Transmembrane</keyword>
<feature type="transmembrane region" description="Helical" evidence="8">
    <location>
        <begin position="153"/>
        <end position="172"/>
    </location>
</feature>
<name>A0A380P4U4_STRGR</name>
<dbReference type="EMBL" id="UHID01000007">
    <property type="protein sequence ID" value="SUP60233.1"/>
    <property type="molecule type" value="Genomic_DNA"/>
</dbReference>
<comment type="subcellular location">
    <subcellularLocation>
        <location evidence="1">Cell membrane</location>
        <topology evidence="1">Multi-pass membrane protein</topology>
    </subcellularLocation>
</comment>
<evidence type="ECO:0000256" key="1">
    <source>
        <dbReference type="ARBA" id="ARBA00004651"/>
    </source>
</evidence>
<gene>
    <name evidence="9" type="ORF">NCTC7807_04298</name>
</gene>